<keyword evidence="2" id="KW-0413">Isomerase</keyword>
<gene>
    <name evidence="2" type="ORF">SAMN05216289_10515</name>
</gene>
<dbReference type="GO" id="GO:0016853">
    <property type="term" value="F:isomerase activity"/>
    <property type="evidence" value="ECO:0007669"/>
    <property type="project" value="UniProtKB-KW"/>
</dbReference>
<reference evidence="2 3" key="1">
    <citation type="submission" date="2016-10" db="EMBL/GenBank/DDBJ databases">
        <authorList>
            <person name="de Groot N.N."/>
        </authorList>
    </citation>
    <scope>NUCLEOTIDE SEQUENCE [LARGE SCALE GENOMIC DNA]</scope>
    <source>
        <strain evidence="2 3">CGMCC 1.7659</strain>
    </source>
</reference>
<dbReference type="Proteomes" id="UP000198575">
    <property type="component" value="Unassembled WGS sequence"/>
</dbReference>
<dbReference type="InterPro" id="IPR036249">
    <property type="entry name" value="Thioredoxin-like_sf"/>
</dbReference>
<evidence type="ECO:0000313" key="3">
    <source>
        <dbReference type="Proteomes" id="UP000198575"/>
    </source>
</evidence>
<evidence type="ECO:0000259" key="1">
    <source>
        <dbReference type="Pfam" id="PF01323"/>
    </source>
</evidence>
<protein>
    <submittedName>
        <fullName evidence="2">Predicted dithiol-disulfide isomerase, DsbA family</fullName>
    </submittedName>
</protein>
<dbReference type="GO" id="GO:0016491">
    <property type="term" value="F:oxidoreductase activity"/>
    <property type="evidence" value="ECO:0007669"/>
    <property type="project" value="InterPro"/>
</dbReference>
<feature type="domain" description="DSBA-like thioredoxin" evidence="1">
    <location>
        <begin position="12"/>
        <end position="213"/>
    </location>
</feature>
<dbReference type="CDD" id="cd03024">
    <property type="entry name" value="DsbA_FrnE"/>
    <property type="match status" value="1"/>
</dbReference>
<organism evidence="2 3">
    <name type="scientific">Dokdonella immobilis</name>
    <dbReference type="NCBI Taxonomy" id="578942"/>
    <lineage>
        <taxon>Bacteria</taxon>
        <taxon>Pseudomonadati</taxon>
        <taxon>Pseudomonadota</taxon>
        <taxon>Gammaproteobacteria</taxon>
        <taxon>Lysobacterales</taxon>
        <taxon>Rhodanobacteraceae</taxon>
        <taxon>Dokdonella</taxon>
    </lineage>
</organism>
<name>A0A1I4WHS6_9GAMM</name>
<dbReference type="OrthoDB" id="9799122at2"/>
<dbReference type="Gene3D" id="3.40.30.10">
    <property type="entry name" value="Glutaredoxin"/>
    <property type="match status" value="1"/>
</dbReference>
<dbReference type="STRING" id="578942.SAMN05216289_10515"/>
<proteinExistence type="predicted"/>
<keyword evidence="3" id="KW-1185">Reference proteome</keyword>
<dbReference type="PANTHER" id="PTHR13887">
    <property type="entry name" value="GLUTATHIONE S-TRANSFERASE KAPPA"/>
    <property type="match status" value="1"/>
</dbReference>
<evidence type="ECO:0000313" key="2">
    <source>
        <dbReference type="EMBL" id="SFN12987.1"/>
    </source>
</evidence>
<dbReference type="SUPFAM" id="SSF52833">
    <property type="entry name" value="Thioredoxin-like"/>
    <property type="match status" value="1"/>
</dbReference>
<dbReference type="InterPro" id="IPR001853">
    <property type="entry name" value="DSBA-like_thioredoxin_dom"/>
</dbReference>
<dbReference type="RefSeq" id="WP_092405636.1">
    <property type="nucleotide sequence ID" value="NZ_FOVF01000005.1"/>
</dbReference>
<dbReference type="AlphaFoldDB" id="A0A1I4WHS6"/>
<accession>A0A1I4WHS6</accession>
<dbReference type="PANTHER" id="PTHR13887:SF41">
    <property type="entry name" value="THIOREDOXIN SUPERFAMILY PROTEIN"/>
    <property type="match status" value="1"/>
</dbReference>
<dbReference type="EMBL" id="FOVF01000005">
    <property type="protein sequence ID" value="SFN12987.1"/>
    <property type="molecule type" value="Genomic_DNA"/>
</dbReference>
<sequence>MAISNAPTALKIDFVSDVSCPWCAIGLKSLEQAIARVGDSVEVELHFQPFELNPQMPAQGQDVAEHLRQKYGSTPEQLAANREAIRARGAALGFTFNQRDRIYNTFDAHRLLHWAALEGRDRELALKHALLRAYFTDGVDVSAQANLVRIAVEAGLDGDRAQAILESGEYGDEVRKQEQRYLDSGIHAVPAVIINDRHLISGGQPPEIFEDALRRIAAQG</sequence>
<dbReference type="Pfam" id="PF01323">
    <property type="entry name" value="DSBA"/>
    <property type="match status" value="1"/>
</dbReference>